<sequence>MKSRRRLLLAVRLTVSSIIVTAILLFARHSTLNVTSFLGSPAPFHNAFGYEYVEVDDDLVREDPISAHHCNVTENFDWLGKYNLSFPLKVAHRDIVAKPNHGARPSITTIDESLFDS</sequence>
<proteinExistence type="predicted"/>
<keyword evidence="1" id="KW-0812">Transmembrane</keyword>
<gene>
    <name evidence="2" type="ORF">sscle_13g093550</name>
</gene>
<dbReference type="Proteomes" id="UP000177798">
    <property type="component" value="Chromosome 13"/>
</dbReference>
<keyword evidence="1" id="KW-1133">Transmembrane helix</keyword>
<evidence type="ECO:0000313" key="2">
    <source>
        <dbReference type="EMBL" id="APA14585.1"/>
    </source>
</evidence>
<dbReference type="EMBL" id="CP017826">
    <property type="protein sequence ID" value="APA14585.1"/>
    <property type="molecule type" value="Genomic_DNA"/>
</dbReference>
<protein>
    <submittedName>
        <fullName evidence="2">Uncharacterized protein</fullName>
    </submittedName>
</protein>
<dbReference type="OrthoDB" id="414175at2759"/>
<evidence type="ECO:0000256" key="1">
    <source>
        <dbReference type="SAM" id="Phobius"/>
    </source>
</evidence>
<reference evidence="3" key="1">
    <citation type="journal article" date="2017" name="Genome Biol. Evol.">
        <title>The complete genome sequence of the phytopathogenic fungus Sclerotinia sclerotiorum reveals insights into the genome architecture of broad host range pathogens.</title>
        <authorList>
            <person name="Derbyshire M."/>
            <person name="Denton-Giles M."/>
            <person name="Hegedus D."/>
            <person name="Seifbarghy S."/>
            <person name="Rollins J."/>
            <person name="van Kan J."/>
            <person name="Seidl M.F."/>
            <person name="Faino L."/>
            <person name="Mbengue M."/>
            <person name="Navaud O."/>
            <person name="Raffaele S."/>
            <person name="Hammond-Kosack K."/>
            <person name="Heard S."/>
            <person name="Oliver R."/>
        </authorList>
    </citation>
    <scope>NUCLEOTIDE SEQUENCE [LARGE SCALE GENOMIC DNA]</scope>
    <source>
        <strain evidence="3">ATCC 18683 / 1980 / Ss-1</strain>
    </source>
</reference>
<name>A0A1D9QI11_SCLS1</name>
<dbReference type="VEuPathDB" id="FungiDB:sscle_13g093550"/>
<keyword evidence="1" id="KW-0472">Membrane</keyword>
<dbReference type="AlphaFoldDB" id="A0A1D9QI11"/>
<feature type="transmembrane region" description="Helical" evidence="1">
    <location>
        <begin position="7"/>
        <end position="27"/>
    </location>
</feature>
<evidence type="ECO:0000313" key="3">
    <source>
        <dbReference type="Proteomes" id="UP000177798"/>
    </source>
</evidence>
<organism evidence="2 3">
    <name type="scientific">Sclerotinia sclerotiorum (strain ATCC 18683 / 1980 / Ss-1)</name>
    <name type="common">White mold</name>
    <name type="synonym">Whetzelinia sclerotiorum</name>
    <dbReference type="NCBI Taxonomy" id="665079"/>
    <lineage>
        <taxon>Eukaryota</taxon>
        <taxon>Fungi</taxon>
        <taxon>Dikarya</taxon>
        <taxon>Ascomycota</taxon>
        <taxon>Pezizomycotina</taxon>
        <taxon>Leotiomycetes</taxon>
        <taxon>Helotiales</taxon>
        <taxon>Sclerotiniaceae</taxon>
        <taxon>Sclerotinia</taxon>
    </lineage>
</organism>
<accession>A0A1D9QI11</accession>